<dbReference type="Pfam" id="PF13267">
    <property type="entry name" value="DUF4058"/>
    <property type="match status" value="1"/>
</dbReference>
<organism evidence="1 2">
    <name type="scientific">Tectimicrobiota bacterium</name>
    <dbReference type="NCBI Taxonomy" id="2528274"/>
    <lineage>
        <taxon>Bacteria</taxon>
        <taxon>Pseudomonadati</taxon>
        <taxon>Nitrospinota/Tectimicrobiota group</taxon>
        <taxon>Candidatus Tectimicrobiota</taxon>
    </lineage>
</organism>
<dbReference type="InterPro" id="IPR025132">
    <property type="entry name" value="DUF4058"/>
</dbReference>
<comment type="caution">
    <text evidence="1">The sequence shown here is derived from an EMBL/GenBank/DDBJ whole genome shotgun (WGS) entry which is preliminary data.</text>
</comment>
<dbReference type="EMBL" id="JACPRF010000383">
    <property type="protein sequence ID" value="MBI2877719.1"/>
    <property type="molecule type" value="Genomic_DNA"/>
</dbReference>
<protein>
    <submittedName>
        <fullName evidence="1">DUF4058 family protein</fullName>
    </submittedName>
</protein>
<sequence>MASPFPGMDPYLEDSNLWPGFHHRLADELSGQLNARIGPKYYADVEVRTVFEEVTVALPRTIYRDVGIYEPSNLAPGPGPAATAVAILPAPVQRLATVGQTKLRAVRVYLTETDELVTSIEILSPYNKRAGEGLETYRRKRAQLLLSPVHLVEIDLLRGGERPGREVADPPLEADYILLVNRCRAGDERRISEIWPVALKEPLPVLPVPLLPPDPDVALELNTAIRAVYVRAGYAWRIHYQRPVPPPELRPEMAVWLKQHRVSD</sequence>
<reference evidence="1" key="1">
    <citation type="submission" date="2020-07" db="EMBL/GenBank/DDBJ databases">
        <title>Huge and variable diversity of episymbiotic CPR bacteria and DPANN archaea in groundwater ecosystems.</title>
        <authorList>
            <person name="He C.Y."/>
            <person name="Keren R."/>
            <person name="Whittaker M."/>
            <person name="Farag I.F."/>
            <person name="Doudna J."/>
            <person name="Cate J.H.D."/>
            <person name="Banfield J.F."/>
        </authorList>
    </citation>
    <scope>NUCLEOTIDE SEQUENCE</scope>
    <source>
        <strain evidence="1">NC_groundwater_672_Ag_B-0.1um_62_36</strain>
    </source>
</reference>
<accession>A0A932CQT6</accession>
<evidence type="ECO:0000313" key="1">
    <source>
        <dbReference type="EMBL" id="MBI2877719.1"/>
    </source>
</evidence>
<gene>
    <name evidence="1" type="ORF">HYY20_12640</name>
</gene>
<evidence type="ECO:0000313" key="2">
    <source>
        <dbReference type="Proteomes" id="UP000769766"/>
    </source>
</evidence>
<name>A0A932CQT6_UNCTE</name>
<dbReference type="Proteomes" id="UP000769766">
    <property type="component" value="Unassembled WGS sequence"/>
</dbReference>
<dbReference type="AlphaFoldDB" id="A0A932CQT6"/>
<proteinExistence type="predicted"/>